<evidence type="ECO:0000256" key="9">
    <source>
        <dbReference type="ARBA" id="ARBA00023328"/>
    </source>
</evidence>
<comment type="subcellular location">
    <subcellularLocation>
        <location evidence="2">Chromosome</location>
        <location evidence="2">Centromere</location>
        <location evidence="2">Kinetochore</location>
    </subcellularLocation>
    <subcellularLocation>
        <location evidence="1">Nucleus</location>
    </subcellularLocation>
</comment>
<name>A0A0F7ZTC9_9HYPO</name>
<gene>
    <name evidence="11" type="ORF">HIM_07656</name>
</gene>
<evidence type="ECO:0000256" key="4">
    <source>
        <dbReference type="ARBA" id="ARBA00022618"/>
    </source>
</evidence>
<dbReference type="GO" id="GO:0051301">
    <property type="term" value="P:cell division"/>
    <property type="evidence" value="ECO:0007669"/>
    <property type="project" value="UniProtKB-KW"/>
</dbReference>
<evidence type="ECO:0000256" key="2">
    <source>
        <dbReference type="ARBA" id="ARBA00004629"/>
    </source>
</evidence>
<dbReference type="AlphaFoldDB" id="A0A0F7ZTC9"/>
<evidence type="ECO:0000256" key="6">
    <source>
        <dbReference type="ARBA" id="ARBA00022838"/>
    </source>
</evidence>
<evidence type="ECO:0000256" key="10">
    <source>
        <dbReference type="SAM" id="MobiDB-lite"/>
    </source>
</evidence>
<evidence type="ECO:0008006" key="13">
    <source>
        <dbReference type="Google" id="ProtNLM"/>
    </source>
</evidence>
<protein>
    <recommendedName>
        <fullName evidence="13">Nnf1-domain-containing protein</fullName>
    </recommendedName>
</protein>
<feature type="compositionally biased region" description="Low complexity" evidence="10">
    <location>
        <begin position="57"/>
        <end position="66"/>
    </location>
</feature>
<dbReference type="Pfam" id="PF03980">
    <property type="entry name" value="Nnf1"/>
    <property type="match status" value="1"/>
</dbReference>
<keyword evidence="7" id="KW-0539">Nucleus</keyword>
<dbReference type="InterPro" id="IPR007128">
    <property type="entry name" value="PMF1/Nnf1"/>
</dbReference>
<dbReference type="PANTHER" id="PTHR15459">
    <property type="entry name" value="POLYAMINE-MODULATED FACTOR 1"/>
    <property type="match status" value="1"/>
</dbReference>
<evidence type="ECO:0000256" key="7">
    <source>
        <dbReference type="ARBA" id="ARBA00023242"/>
    </source>
</evidence>
<proteinExistence type="predicted"/>
<keyword evidence="5" id="KW-0498">Mitosis</keyword>
<keyword evidence="12" id="KW-1185">Reference proteome</keyword>
<evidence type="ECO:0000313" key="12">
    <source>
        <dbReference type="Proteomes" id="UP000054481"/>
    </source>
</evidence>
<dbReference type="Proteomes" id="UP000054481">
    <property type="component" value="Unassembled WGS sequence"/>
</dbReference>
<dbReference type="OrthoDB" id="18453at2759"/>
<sequence>MANPDTGAASAPLDSETQHPQDAALPDAAPAEAADEPQTSATQLTTGDDADQHQHQQAEAAQDEQQGPASSPLPARPTAVAPGPRAIRLGETYAHALRRTLAKLAAWDNFAGCYPTIAARAEGVLRQVQEQMVDKLGDKCEKEFDNILAARGVVPKLNELEALMADAAERHAEASPDDPEPIPPHLLPAADVAAAHLAAHRADVDALLARLDAVAADVRGANEALGRIADELARESRAAGIDGVP</sequence>
<dbReference type="PANTHER" id="PTHR15459:SF3">
    <property type="entry name" value="POLYAMINE-MODULATED FACTOR 1"/>
    <property type="match status" value="1"/>
</dbReference>
<accession>A0A0F7ZTC9</accession>
<evidence type="ECO:0000256" key="8">
    <source>
        <dbReference type="ARBA" id="ARBA00023306"/>
    </source>
</evidence>
<evidence type="ECO:0000256" key="1">
    <source>
        <dbReference type="ARBA" id="ARBA00004123"/>
    </source>
</evidence>
<keyword evidence="4" id="KW-0132">Cell division</keyword>
<keyword evidence="6" id="KW-0995">Kinetochore</keyword>
<keyword evidence="3" id="KW-0158">Chromosome</keyword>
<organism evidence="11 12">
    <name type="scientific">Hirsutella minnesotensis 3608</name>
    <dbReference type="NCBI Taxonomy" id="1043627"/>
    <lineage>
        <taxon>Eukaryota</taxon>
        <taxon>Fungi</taxon>
        <taxon>Dikarya</taxon>
        <taxon>Ascomycota</taxon>
        <taxon>Pezizomycotina</taxon>
        <taxon>Sordariomycetes</taxon>
        <taxon>Hypocreomycetidae</taxon>
        <taxon>Hypocreales</taxon>
        <taxon>Ophiocordycipitaceae</taxon>
        <taxon>Hirsutella</taxon>
    </lineage>
</organism>
<dbReference type="EMBL" id="KQ030540">
    <property type="protein sequence ID" value="KJZ72893.1"/>
    <property type="molecule type" value="Genomic_DNA"/>
</dbReference>
<feature type="region of interest" description="Disordered" evidence="10">
    <location>
        <begin position="1"/>
        <end position="83"/>
    </location>
</feature>
<dbReference type="GO" id="GO:0000444">
    <property type="term" value="C:MIS12/MIND type complex"/>
    <property type="evidence" value="ECO:0007669"/>
    <property type="project" value="InterPro"/>
</dbReference>
<keyword evidence="8" id="KW-0131">Cell cycle</keyword>
<feature type="compositionally biased region" description="Low complexity" evidence="10">
    <location>
        <begin position="22"/>
        <end position="32"/>
    </location>
</feature>
<reference evidence="11 12" key="1">
    <citation type="journal article" date="2014" name="Genome Biol. Evol.">
        <title>Comparative genomics and transcriptomics analyses reveal divergent lifestyle features of nematode endoparasitic fungus Hirsutella minnesotensis.</title>
        <authorList>
            <person name="Lai Y."/>
            <person name="Liu K."/>
            <person name="Zhang X."/>
            <person name="Zhang X."/>
            <person name="Li K."/>
            <person name="Wang N."/>
            <person name="Shu C."/>
            <person name="Wu Y."/>
            <person name="Wang C."/>
            <person name="Bushley K.E."/>
            <person name="Xiang M."/>
            <person name="Liu X."/>
        </authorList>
    </citation>
    <scope>NUCLEOTIDE SEQUENCE [LARGE SCALE GENOMIC DNA]</scope>
    <source>
        <strain evidence="11 12">3608</strain>
    </source>
</reference>
<dbReference type="GO" id="GO:0005634">
    <property type="term" value="C:nucleus"/>
    <property type="evidence" value="ECO:0007669"/>
    <property type="project" value="UniProtKB-SubCell"/>
</dbReference>
<evidence type="ECO:0000313" key="11">
    <source>
        <dbReference type="EMBL" id="KJZ72893.1"/>
    </source>
</evidence>
<keyword evidence="9" id="KW-0137">Centromere</keyword>
<evidence type="ECO:0000256" key="3">
    <source>
        <dbReference type="ARBA" id="ARBA00022454"/>
    </source>
</evidence>
<evidence type="ECO:0000256" key="5">
    <source>
        <dbReference type="ARBA" id="ARBA00022776"/>
    </source>
</evidence>
<dbReference type="GO" id="GO:0007059">
    <property type="term" value="P:chromosome segregation"/>
    <property type="evidence" value="ECO:0007669"/>
    <property type="project" value="TreeGrafter"/>
</dbReference>